<dbReference type="AlphaFoldDB" id="A0AAW0R7A3"/>
<accession>A0AAW0R7A3</accession>
<evidence type="ECO:0000313" key="1">
    <source>
        <dbReference type="EMBL" id="KAK8129675.1"/>
    </source>
</evidence>
<evidence type="ECO:0000313" key="2">
    <source>
        <dbReference type="Proteomes" id="UP001392437"/>
    </source>
</evidence>
<reference evidence="1 2" key="1">
    <citation type="submission" date="2023-01" db="EMBL/GenBank/DDBJ databases">
        <title>Analysis of 21 Apiospora genomes using comparative genomics revels a genus with tremendous synthesis potential of carbohydrate active enzymes and secondary metabolites.</title>
        <authorList>
            <person name="Sorensen T."/>
        </authorList>
    </citation>
    <scope>NUCLEOTIDE SEQUENCE [LARGE SCALE GENOMIC DNA]</scope>
    <source>
        <strain evidence="1 2">CBS 117206</strain>
    </source>
</reference>
<proteinExistence type="predicted"/>
<keyword evidence="2" id="KW-1185">Reference proteome</keyword>
<dbReference type="EMBL" id="JAQQWP010000002">
    <property type="protein sequence ID" value="KAK8129675.1"/>
    <property type="molecule type" value="Genomic_DNA"/>
</dbReference>
<dbReference type="Proteomes" id="UP001392437">
    <property type="component" value="Unassembled WGS sequence"/>
</dbReference>
<name>A0AAW0R7A3_9PEZI</name>
<gene>
    <name evidence="1" type="ORF">PG999_002055</name>
</gene>
<organism evidence="1 2">
    <name type="scientific">Apiospora kogelbergensis</name>
    <dbReference type="NCBI Taxonomy" id="1337665"/>
    <lineage>
        <taxon>Eukaryota</taxon>
        <taxon>Fungi</taxon>
        <taxon>Dikarya</taxon>
        <taxon>Ascomycota</taxon>
        <taxon>Pezizomycotina</taxon>
        <taxon>Sordariomycetes</taxon>
        <taxon>Xylariomycetidae</taxon>
        <taxon>Amphisphaeriales</taxon>
        <taxon>Apiosporaceae</taxon>
        <taxon>Apiospora</taxon>
    </lineage>
</organism>
<protein>
    <submittedName>
        <fullName evidence="1">Uncharacterized protein</fullName>
    </submittedName>
</protein>
<sequence length="154" mass="17644">MSSVIDALTAAQREQIQSSWGEGLSAYVKEYLRKSAIAHWSKDVRSYEEEDSEDLFETLSVEIHEKSESDSNQITAPNPHYRGHYELRWNGLDNKTHITIAIATSWEVGWKNGLDSYICLRLREVGIPDHLVKIIWDRCDLIFETICSEEAASV</sequence>
<comment type="caution">
    <text evidence="1">The sequence shown here is derived from an EMBL/GenBank/DDBJ whole genome shotgun (WGS) entry which is preliminary data.</text>
</comment>